<accession>A0A517YKN6</accession>
<protein>
    <recommendedName>
        <fullName evidence="1">YHYH domain-containing protein</fullName>
    </recommendedName>
</protein>
<sequence length="305" mass="33239">MSISRRDVITGAVGATVGAGVLSLIGLTNRAMSVDEAASKMSLRMEGDFRVLESNGLPGHAIGDFPNRHDPVAVRPQSHQLRMPAKPIQNEKPIPINMWWFGVAVNGVPFDPSGPFWNSDVSAGWQFEVLHPANSIALGIDRNNAHTQGGGMYHYHGMPAGLLASLMSLDPSRRMMLVGYAADGFPIYGPESPESPGDLQSPIRRLRSSYRLSDVKRTSGPLGKPDGRFCEDHIYEPGFGDLDECNGRFGCTPEFPDGTYYYVITDSFPFIPRLYRGQPDASFTHGPPPGVSPPIPQELRAYRGA</sequence>
<keyword evidence="3" id="KW-1185">Reference proteome</keyword>
<reference evidence="2 3" key="1">
    <citation type="submission" date="2019-02" db="EMBL/GenBank/DDBJ databases">
        <title>Deep-cultivation of Planctomycetes and their phenomic and genomic characterization uncovers novel biology.</title>
        <authorList>
            <person name="Wiegand S."/>
            <person name="Jogler M."/>
            <person name="Boedeker C."/>
            <person name="Pinto D."/>
            <person name="Vollmers J."/>
            <person name="Rivas-Marin E."/>
            <person name="Kohn T."/>
            <person name="Peeters S.H."/>
            <person name="Heuer A."/>
            <person name="Rast P."/>
            <person name="Oberbeckmann S."/>
            <person name="Bunk B."/>
            <person name="Jeske O."/>
            <person name="Meyerdierks A."/>
            <person name="Storesund J.E."/>
            <person name="Kallscheuer N."/>
            <person name="Luecker S."/>
            <person name="Lage O.M."/>
            <person name="Pohl T."/>
            <person name="Merkel B.J."/>
            <person name="Hornburger P."/>
            <person name="Mueller R.-W."/>
            <person name="Bruemmer F."/>
            <person name="Labrenz M."/>
            <person name="Spormann A.M."/>
            <person name="Op den Camp H."/>
            <person name="Overmann J."/>
            <person name="Amann R."/>
            <person name="Jetten M.S.M."/>
            <person name="Mascher T."/>
            <person name="Medema M.H."/>
            <person name="Devos D.P."/>
            <person name="Kaster A.-K."/>
            <person name="Ovreas L."/>
            <person name="Rohde M."/>
            <person name="Galperin M.Y."/>
            <person name="Jogler C."/>
        </authorList>
    </citation>
    <scope>NUCLEOTIDE SEQUENCE [LARGE SCALE GENOMIC DNA]</scope>
    <source>
        <strain evidence="2 3">ETA_A8</strain>
    </source>
</reference>
<dbReference type="RefSeq" id="WP_145101038.1">
    <property type="nucleotide sequence ID" value="NZ_CP036274.1"/>
</dbReference>
<proteinExistence type="predicted"/>
<dbReference type="OrthoDB" id="9796530at2"/>
<evidence type="ECO:0000259" key="1">
    <source>
        <dbReference type="Pfam" id="PF14240"/>
    </source>
</evidence>
<dbReference type="KEGG" id="aagg:ETAA8_59350"/>
<organism evidence="2 3">
    <name type="scientific">Anatilimnocola aggregata</name>
    <dbReference type="NCBI Taxonomy" id="2528021"/>
    <lineage>
        <taxon>Bacteria</taxon>
        <taxon>Pseudomonadati</taxon>
        <taxon>Planctomycetota</taxon>
        <taxon>Planctomycetia</taxon>
        <taxon>Pirellulales</taxon>
        <taxon>Pirellulaceae</taxon>
        <taxon>Anatilimnocola</taxon>
    </lineage>
</organism>
<dbReference type="PROSITE" id="PS51318">
    <property type="entry name" value="TAT"/>
    <property type="match status" value="1"/>
</dbReference>
<dbReference type="InterPro" id="IPR006311">
    <property type="entry name" value="TAT_signal"/>
</dbReference>
<dbReference type="AlphaFoldDB" id="A0A517YKN6"/>
<dbReference type="Pfam" id="PF14240">
    <property type="entry name" value="YHYH"/>
    <property type="match status" value="1"/>
</dbReference>
<dbReference type="InterPro" id="IPR019546">
    <property type="entry name" value="TAT_signal_bac_arc"/>
</dbReference>
<gene>
    <name evidence="2" type="ORF">ETAA8_59350</name>
</gene>
<dbReference type="NCBIfam" id="TIGR01409">
    <property type="entry name" value="TAT_signal_seq"/>
    <property type="match status" value="1"/>
</dbReference>
<dbReference type="EMBL" id="CP036274">
    <property type="protein sequence ID" value="QDU30786.1"/>
    <property type="molecule type" value="Genomic_DNA"/>
</dbReference>
<dbReference type="InterPro" id="IPR025924">
    <property type="entry name" value="YHYH_dom"/>
</dbReference>
<evidence type="ECO:0000313" key="2">
    <source>
        <dbReference type="EMBL" id="QDU30786.1"/>
    </source>
</evidence>
<name>A0A517YKN6_9BACT</name>
<dbReference type="Proteomes" id="UP000315017">
    <property type="component" value="Chromosome"/>
</dbReference>
<feature type="domain" description="YHYH" evidence="1">
    <location>
        <begin position="81"/>
        <end position="277"/>
    </location>
</feature>
<evidence type="ECO:0000313" key="3">
    <source>
        <dbReference type="Proteomes" id="UP000315017"/>
    </source>
</evidence>